<feature type="region of interest" description="Disordered" evidence="1">
    <location>
        <begin position="514"/>
        <end position="533"/>
    </location>
</feature>
<dbReference type="GO" id="GO:0005524">
    <property type="term" value="F:ATP binding"/>
    <property type="evidence" value="ECO:0007669"/>
    <property type="project" value="InterPro"/>
</dbReference>
<feature type="domain" description="SNF2 N-terminal" evidence="2">
    <location>
        <begin position="275"/>
        <end position="385"/>
    </location>
</feature>
<name>A0A6C0EZQ2_9ZZZZ</name>
<dbReference type="InterPro" id="IPR027417">
    <property type="entry name" value="P-loop_NTPase"/>
</dbReference>
<feature type="compositionally biased region" description="Low complexity" evidence="1">
    <location>
        <begin position="34"/>
        <end position="51"/>
    </location>
</feature>
<evidence type="ECO:0000259" key="2">
    <source>
        <dbReference type="Pfam" id="PF00176"/>
    </source>
</evidence>
<proteinExistence type="predicted"/>
<feature type="region of interest" description="Disordered" evidence="1">
    <location>
        <begin position="1"/>
        <end position="65"/>
    </location>
</feature>
<evidence type="ECO:0008006" key="5">
    <source>
        <dbReference type="Google" id="ProtNLM"/>
    </source>
</evidence>
<evidence type="ECO:0000256" key="1">
    <source>
        <dbReference type="SAM" id="MobiDB-lite"/>
    </source>
</evidence>
<feature type="compositionally biased region" description="Basic and acidic residues" evidence="1">
    <location>
        <begin position="514"/>
        <end position="525"/>
    </location>
</feature>
<organism evidence="4">
    <name type="scientific">viral metagenome</name>
    <dbReference type="NCBI Taxonomy" id="1070528"/>
    <lineage>
        <taxon>unclassified sequences</taxon>
        <taxon>metagenomes</taxon>
        <taxon>organismal metagenomes</taxon>
    </lineage>
</organism>
<reference evidence="4" key="1">
    <citation type="journal article" date="2020" name="Nature">
        <title>Giant virus diversity and host interactions through global metagenomics.</title>
        <authorList>
            <person name="Schulz F."/>
            <person name="Roux S."/>
            <person name="Paez-Espino D."/>
            <person name="Jungbluth S."/>
            <person name="Walsh D.A."/>
            <person name="Denef V.J."/>
            <person name="McMahon K.D."/>
            <person name="Konstantinidis K.T."/>
            <person name="Eloe-Fadrosh E.A."/>
            <person name="Kyrpides N.C."/>
            <person name="Woyke T."/>
        </authorList>
    </citation>
    <scope>NUCLEOTIDE SEQUENCE</scope>
    <source>
        <strain evidence="4">GVMAG-M-3300009161-52</strain>
    </source>
</reference>
<dbReference type="SUPFAM" id="SSF52540">
    <property type="entry name" value="P-loop containing nucleoside triphosphate hydrolases"/>
    <property type="match status" value="3"/>
</dbReference>
<dbReference type="Gene3D" id="3.40.50.300">
    <property type="entry name" value="P-loop containing nucleotide triphosphate hydrolases"/>
    <property type="match status" value="2"/>
</dbReference>
<dbReference type="InterPro" id="IPR001650">
    <property type="entry name" value="Helicase_C-like"/>
</dbReference>
<dbReference type="CDD" id="cd18785">
    <property type="entry name" value="SF2_C"/>
    <property type="match status" value="1"/>
</dbReference>
<feature type="compositionally biased region" description="Basic residues" evidence="1">
    <location>
        <begin position="21"/>
        <end position="33"/>
    </location>
</feature>
<dbReference type="EMBL" id="MN738989">
    <property type="protein sequence ID" value="QHT34171.1"/>
    <property type="molecule type" value="Genomic_DNA"/>
</dbReference>
<dbReference type="Pfam" id="PF00176">
    <property type="entry name" value="SNF2-rel_dom"/>
    <property type="match status" value="1"/>
</dbReference>
<protein>
    <recommendedName>
        <fullName evidence="5">Helicase ATP-binding domain-containing protein</fullName>
    </recommendedName>
</protein>
<dbReference type="AlphaFoldDB" id="A0A6C0EZQ2"/>
<sequence length="999" mass="117066">MPPRKETKKKINSNSSESVKPKKRTIKIVRKAKSILSKESTDSSKSSSKSSSNRDPNLDKYKPPVNTIRVKPRVWELPNRKNFYNWIINTFQQYETGNAKKQRPEPRQIKEQLELSSIQRLTRDYLQGESPVRGLLLYIGLGHGKTCAAITISEAIRTKKEVIIFSKANLESNFKKEIRKCGDDYVKILNFWEFRKCKNNNEKELAEELGIPIEAIHENGGAFFADFTKTKSNYNDLERSMRTKLDNQIEHTIEKRFKFIHFDNPRLWSKLKEDEFDDKIVIIDEVHNIGNIMASDKRPNAMKYYNLFMNAKNPKYIFLSGTPIINQIYEITKIFNILRGYMYVLEITFKNAYDTNIDYSNINYILKKNKHIDQIIINKSQKQIKISKNPDNFTTQSDNKGIVYNPEDAIDFATFKEEITLTIQKLGYKISVVEKRETCFPETKLEFETEFYNPELNKLKKIDLIKRRIAGLTSYYEYPDKTKYPDLLPINKVFVPMSKYQFGSYERYRHQEIEKDKHNKKKQDDESQQQQSSYRLKSRLVCSFVFPEEIGSPYDSKVFEDKLKLGELLSDSLDDFEFTTTAAEEMKTKDLDKELREGYLQLLEKEKAKYLDVKNGSLAKYAPKYLAMINNIQKERGKILVYSYFRTLIGLNTFSYALIQTGKWAPFRIKKHSSKGGKATKNNTEWELDEHEDEVGKAKFMFYTGGEDKDEREIYRIIYNSEWDKLPQNCSKLVEQLKAKHANNYYGEVIKMIMTTRTGAEGLDLKEVRYIHILEPYWQPVLIDQLIGRGVRNGSHLTLVPADRNVEVFIYMATLTPELTRKITYIDVKNDIYKYSNPAIPEKAFKVVSSDEYLYMIAERKKIIISEFQKLMKETAFDCALNYNDNTLNPINKGLVCMDYPTKNRNQYLFTPSINDTIDNIDIAQEKVVKVQYGQIKYKGKIFYYNNTADSNGKMYIYDDTMVGRIRLPKPVGEVKIVDDKKQYVFFRSNKEKKKNKKK</sequence>
<feature type="compositionally biased region" description="Basic residues" evidence="1">
    <location>
        <begin position="1"/>
        <end position="11"/>
    </location>
</feature>
<feature type="domain" description="Helicase C-terminal" evidence="3">
    <location>
        <begin position="747"/>
        <end position="794"/>
    </location>
</feature>
<dbReference type="InterPro" id="IPR000330">
    <property type="entry name" value="SNF2_N"/>
</dbReference>
<accession>A0A6C0EZQ2</accession>
<evidence type="ECO:0000313" key="4">
    <source>
        <dbReference type="EMBL" id="QHT34171.1"/>
    </source>
</evidence>
<dbReference type="Pfam" id="PF00271">
    <property type="entry name" value="Helicase_C"/>
    <property type="match status" value="1"/>
</dbReference>
<evidence type="ECO:0000259" key="3">
    <source>
        <dbReference type="Pfam" id="PF00271"/>
    </source>
</evidence>